<reference evidence="2" key="1">
    <citation type="submission" date="2020-10" db="EMBL/GenBank/DDBJ databases">
        <authorList>
            <person name="Gilroy R."/>
        </authorList>
    </citation>
    <scope>NUCLEOTIDE SEQUENCE</scope>
    <source>
        <strain evidence="2">CHK154-7741</strain>
    </source>
</reference>
<reference evidence="2" key="2">
    <citation type="journal article" date="2021" name="PeerJ">
        <title>Extensive microbial diversity within the chicken gut microbiome revealed by metagenomics and culture.</title>
        <authorList>
            <person name="Gilroy R."/>
            <person name="Ravi A."/>
            <person name="Getino M."/>
            <person name="Pursley I."/>
            <person name="Horton D.L."/>
            <person name="Alikhan N.F."/>
            <person name="Baker D."/>
            <person name="Gharbi K."/>
            <person name="Hall N."/>
            <person name="Watson M."/>
            <person name="Adriaenssens E.M."/>
            <person name="Foster-Nyarko E."/>
            <person name="Jarju S."/>
            <person name="Secka A."/>
            <person name="Antonio M."/>
            <person name="Oren A."/>
            <person name="Chaudhuri R.R."/>
            <person name="La Ragione R."/>
            <person name="Hildebrand F."/>
            <person name="Pallen M.J."/>
        </authorList>
    </citation>
    <scope>NUCLEOTIDE SEQUENCE</scope>
    <source>
        <strain evidence="2">CHK154-7741</strain>
    </source>
</reference>
<evidence type="ECO:0000313" key="3">
    <source>
        <dbReference type="Proteomes" id="UP000886748"/>
    </source>
</evidence>
<organism evidence="2 3">
    <name type="scientific">Candidatus Limenecus avicola</name>
    <dbReference type="NCBI Taxonomy" id="2840847"/>
    <lineage>
        <taxon>Bacteria</taxon>
        <taxon>Bacillati</taxon>
        <taxon>Bacillota</taxon>
        <taxon>Clostridia</taxon>
        <taxon>Eubacteriales</taxon>
        <taxon>Clostridiaceae</taxon>
        <taxon>Clostridiaceae incertae sedis</taxon>
        <taxon>Candidatus Limenecus</taxon>
    </lineage>
</organism>
<comment type="caution">
    <text evidence="2">The sequence shown here is derived from an EMBL/GenBank/DDBJ whole genome shotgun (WGS) entry which is preliminary data.</text>
</comment>
<protein>
    <submittedName>
        <fullName evidence="2">Uncharacterized protein</fullName>
    </submittedName>
</protein>
<dbReference type="AlphaFoldDB" id="A0A9D1MYH1"/>
<name>A0A9D1MYH1_9CLOT</name>
<proteinExistence type="predicted"/>
<feature type="transmembrane region" description="Helical" evidence="1">
    <location>
        <begin position="80"/>
        <end position="98"/>
    </location>
</feature>
<keyword evidence="1" id="KW-0472">Membrane</keyword>
<dbReference type="EMBL" id="DVOD01000001">
    <property type="protein sequence ID" value="HIU91504.1"/>
    <property type="molecule type" value="Genomic_DNA"/>
</dbReference>
<dbReference type="Proteomes" id="UP000886748">
    <property type="component" value="Unassembled WGS sequence"/>
</dbReference>
<sequence length="130" mass="14629">MPIVMNVVKQVSENKVLVSEKITTKNNSSEKFYIVNEDKVDRFIKVKKQNRSFNAFQQVMSFMLAPAAGILVALKTPVSKAVKVPIGIALTACSYFLLNLVDKQFDQITNNINNNECNAQEISKEDVEKM</sequence>
<keyword evidence="1" id="KW-0812">Transmembrane</keyword>
<gene>
    <name evidence="2" type="ORF">IAD26_00060</name>
</gene>
<feature type="transmembrane region" description="Helical" evidence="1">
    <location>
        <begin position="55"/>
        <end position="74"/>
    </location>
</feature>
<evidence type="ECO:0000313" key="2">
    <source>
        <dbReference type="EMBL" id="HIU91504.1"/>
    </source>
</evidence>
<keyword evidence="1" id="KW-1133">Transmembrane helix</keyword>
<accession>A0A9D1MYH1</accession>
<evidence type="ECO:0000256" key="1">
    <source>
        <dbReference type="SAM" id="Phobius"/>
    </source>
</evidence>